<dbReference type="Proteomes" id="UP000000378">
    <property type="component" value="Chromosome"/>
</dbReference>
<reference evidence="7 8" key="2">
    <citation type="journal article" date="2010" name="Stand. Genomic Sci.">
        <title>Complete genome sequence of Syntrophothermus lipocalidus type strain (TGB-C1).</title>
        <authorList>
            <person name="Djao O.D."/>
            <person name="Zhang X."/>
            <person name="Lucas S."/>
            <person name="Lapidus A."/>
            <person name="Del Rio T.G."/>
            <person name="Nolan M."/>
            <person name="Tice H."/>
            <person name="Cheng J.F."/>
            <person name="Han C."/>
            <person name="Tapia R."/>
            <person name="Goodwin L."/>
            <person name="Pitluck S."/>
            <person name="Liolios K."/>
            <person name="Ivanova N."/>
            <person name="Mavromatis K."/>
            <person name="Mikhailova N."/>
            <person name="Ovchinnikova G."/>
            <person name="Pati A."/>
            <person name="Brambilla E."/>
            <person name="Chen A."/>
            <person name="Palaniappan K."/>
            <person name="Land M."/>
            <person name="Hauser L."/>
            <person name="Chang Y.J."/>
            <person name="Jeffries C.D."/>
            <person name="Rohde M."/>
            <person name="Sikorski J."/>
            <person name="Spring S."/>
            <person name="Goker M."/>
            <person name="Detter J.C."/>
            <person name="Woyke T."/>
            <person name="Bristow J."/>
            <person name="Eisen J.A."/>
            <person name="Markowitz V."/>
            <person name="Hugenholtz P."/>
            <person name="Kyrpides N.C."/>
            <person name="Klenk H.P."/>
        </authorList>
    </citation>
    <scope>NUCLEOTIDE SEQUENCE [LARGE SCALE GENOMIC DNA]</scope>
    <source>
        <strain evidence="8">DSM 12680 / TGB-C1</strain>
    </source>
</reference>
<dbReference type="AlphaFoldDB" id="D7CIM8"/>
<comment type="subcellular location">
    <subcellularLocation>
        <location evidence="1">Cell envelope</location>
    </subcellularLocation>
</comment>
<dbReference type="KEGG" id="slp:Slip_0093"/>
<dbReference type="STRING" id="643648.Slip_0093"/>
<dbReference type="GO" id="GO:0030313">
    <property type="term" value="C:cell envelope"/>
    <property type="evidence" value="ECO:0007669"/>
    <property type="project" value="UniProtKB-SubCell"/>
</dbReference>
<dbReference type="Gene3D" id="2.40.50.100">
    <property type="match status" value="2"/>
</dbReference>
<dbReference type="eggNOG" id="COG0845">
    <property type="taxonomic scope" value="Bacteria"/>
</dbReference>
<accession>D7CIM8</accession>
<evidence type="ECO:0000256" key="3">
    <source>
        <dbReference type="SAM" id="Coils"/>
    </source>
</evidence>
<sequence length="482" mass="50974">MLKKLTGVWSRLSKKTKLAAVAIAVLLVGIAGWKLIGAGSKDTGYITYQASYADIVQTATASGQVEPVQSVTLTFKSQGYVQECKVKVGDTVKAGQVLAVERSEDLETALEQAQASLDNARASYNRLVSAYPHKVAQAQAQVDQSKSSLDMAKAEFERAQPLFEAGVISQSDLDSARASYQSALSQYQNALSNLELTKDKGDIEVAAAQLKSAEAQVAQAQNNLKNCVMTAPFDGFVAAITGNTGQWTAAGTASEASSSQFSITVSSTELQLAAQVNEADISKVKVGQKVTFTVNAYPDREFSGKLLSLSPLATTSNNVQVYDAVISIDDYQDLRAGMPASITIIVGEAKNVLAVPQSALDYGETYLASNRSLSKTGTDVRSSSSQARSQTKETSNFSGRATNQASNRKPIVVLVDGKEALKWVETGLSDDVSIEIKSGLKEGEVVITSKVNSTATSTSSTSTRSSTRNNAGPAFPGGPFMH</sequence>
<protein>
    <submittedName>
        <fullName evidence="7">Efflux transporter, RND family, MFP subunit</fullName>
    </submittedName>
</protein>
<dbReference type="Gene3D" id="6.20.50.140">
    <property type="match status" value="1"/>
</dbReference>
<proteinExistence type="predicted"/>
<evidence type="ECO:0000313" key="7">
    <source>
        <dbReference type="EMBL" id="ADI00893.1"/>
    </source>
</evidence>
<evidence type="ECO:0000256" key="4">
    <source>
        <dbReference type="SAM" id="MobiDB-lite"/>
    </source>
</evidence>
<name>D7CIM8_SYNLT</name>
<evidence type="ECO:0000313" key="8">
    <source>
        <dbReference type="Proteomes" id="UP000000378"/>
    </source>
</evidence>
<dbReference type="Pfam" id="PF25990">
    <property type="entry name" value="Beta-barrel_YknX"/>
    <property type="match status" value="1"/>
</dbReference>
<feature type="compositionally biased region" description="Low complexity" evidence="4">
    <location>
        <begin position="452"/>
        <end position="471"/>
    </location>
</feature>
<dbReference type="PANTHER" id="PTHR32347">
    <property type="entry name" value="EFFLUX SYSTEM COMPONENT YKNX-RELATED"/>
    <property type="match status" value="1"/>
</dbReference>
<evidence type="ECO:0000256" key="2">
    <source>
        <dbReference type="ARBA" id="ARBA00023054"/>
    </source>
</evidence>
<feature type="region of interest" description="Disordered" evidence="4">
    <location>
        <begin position="373"/>
        <end position="403"/>
    </location>
</feature>
<dbReference type="Pfam" id="PF25881">
    <property type="entry name" value="HH_YBHG"/>
    <property type="match status" value="1"/>
</dbReference>
<evidence type="ECO:0000259" key="6">
    <source>
        <dbReference type="Pfam" id="PF25990"/>
    </source>
</evidence>
<feature type="coiled-coil region" evidence="3">
    <location>
        <begin position="103"/>
        <end position="230"/>
    </location>
</feature>
<dbReference type="Gene3D" id="1.10.287.470">
    <property type="entry name" value="Helix hairpin bin"/>
    <property type="match status" value="1"/>
</dbReference>
<dbReference type="Gene3D" id="2.40.30.170">
    <property type="match status" value="1"/>
</dbReference>
<dbReference type="HOGENOM" id="CLU_018816_14_2_9"/>
<reference evidence="8" key="1">
    <citation type="journal article" date="2010" name="Stand. Genomic Sci.">
        <title>Complete genome sequence of Syntrophothermus lipocalidus type strain (TGB-C1T).</title>
        <authorList>
            <consortium name="US DOE Joint Genome Institute (JGI-PGF)"/>
            <person name="Djao O."/>
            <person name="Zhang X."/>
            <person name="Lucas S."/>
            <person name="Lapidus A."/>
            <person name="Glavina Del Rio T."/>
            <person name="Nolan M."/>
            <person name="Tice H."/>
            <person name="Cheng J."/>
            <person name="Han C."/>
            <person name="Tapia R."/>
            <person name="Goodwin L."/>
            <person name="Pitluck S."/>
            <person name="Liolios K."/>
            <person name="Ivanova N."/>
            <person name="Mavromatis K."/>
            <person name="Mikhailova N."/>
            <person name="Ovchinnikova G."/>
            <person name="Pati A."/>
            <person name="Brambilla E."/>
            <person name="Chen A."/>
            <person name="Palaniappan K."/>
            <person name="Land M."/>
            <person name="Hauser L."/>
            <person name="Chang Y."/>
            <person name="Jeffries C."/>
            <person name="Rohde M."/>
            <person name="Sikorski J."/>
            <person name="Spring S."/>
            <person name="Goker M."/>
            <person name="Detter J."/>
            <person name="Woyke T."/>
            <person name="Bristow J."/>
            <person name="Eisen J."/>
            <person name="Markowitz V."/>
            <person name="Hugenholtz P."/>
            <person name="Kyrpides N."/>
            <person name="Klenk H."/>
        </authorList>
    </citation>
    <scope>NUCLEOTIDE SEQUENCE [LARGE SCALE GENOMIC DNA]</scope>
    <source>
        <strain evidence="8">DSM 12680 / TGB-C1</strain>
    </source>
</reference>
<dbReference type="RefSeq" id="WP_013174297.1">
    <property type="nucleotide sequence ID" value="NC_014220.1"/>
</dbReference>
<evidence type="ECO:0000259" key="5">
    <source>
        <dbReference type="Pfam" id="PF25881"/>
    </source>
</evidence>
<dbReference type="GO" id="GO:0015562">
    <property type="term" value="F:efflux transmembrane transporter activity"/>
    <property type="evidence" value="ECO:0007669"/>
    <property type="project" value="InterPro"/>
</dbReference>
<keyword evidence="2 3" id="KW-0175">Coiled coil</keyword>
<dbReference type="InterPro" id="IPR050465">
    <property type="entry name" value="UPF0194_transport"/>
</dbReference>
<feature type="domain" description="YbhG-like alpha-helical hairpin" evidence="5">
    <location>
        <begin position="104"/>
        <end position="226"/>
    </location>
</feature>
<dbReference type="InterPro" id="IPR059052">
    <property type="entry name" value="HH_YbhG-like"/>
</dbReference>
<feature type="region of interest" description="Disordered" evidence="4">
    <location>
        <begin position="451"/>
        <end position="482"/>
    </location>
</feature>
<feature type="domain" description="YknX-like beta-barrel" evidence="6">
    <location>
        <begin position="271"/>
        <end position="344"/>
    </location>
</feature>
<dbReference type="SUPFAM" id="SSF111369">
    <property type="entry name" value="HlyD-like secretion proteins"/>
    <property type="match status" value="3"/>
</dbReference>
<evidence type="ECO:0000256" key="1">
    <source>
        <dbReference type="ARBA" id="ARBA00004196"/>
    </source>
</evidence>
<organism evidence="7 8">
    <name type="scientific">Syntrophothermus lipocalidus (strain DSM 12680 / TGB-C1)</name>
    <dbReference type="NCBI Taxonomy" id="643648"/>
    <lineage>
        <taxon>Bacteria</taxon>
        <taxon>Bacillati</taxon>
        <taxon>Bacillota</taxon>
        <taxon>Clostridia</taxon>
        <taxon>Eubacteriales</taxon>
        <taxon>Syntrophomonadaceae</taxon>
        <taxon>Syntrophothermus</taxon>
    </lineage>
</organism>
<dbReference type="EMBL" id="CP002048">
    <property type="protein sequence ID" value="ADI00893.1"/>
    <property type="molecule type" value="Genomic_DNA"/>
</dbReference>
<dbReference type="OrthoDB" id="250565at2"/>
<keyword evidence="8" id="KW-1185">Reference proteome</keyword>
<dbReference type="InterPro" id="IPR058636">
    <property type="entry name" value="Beta-barrel_YknX"/>
</dbReference>
<gene>
    <name evidence="7" type="ordered locus">Slip_0093</name>
</gene>
<dbReference type="PANTHER" id="PTHR32347:SF14">
    <property type="entry name" value="EFFLUX SYSTEM COMPONENT YKNX-RELATED"/>
    <property type="match status" value="1"/>
</dbReference>